<name>A0A182FFL9_ANOAL</name>
<dbReference type="VEuPathDB" id="VectorBase:AALB20_035557"/>
<evidence type="ECO:0000313" key="2">
    <source>
        <dbReference type="Proteomes" id="UP000069272"/>
    </source>
</evidence>
<organism evidence="1 2">
    <name type="scientific">Anopheles albimanus</name>
    <name type="common">New world malaria mosquito</name>
    <dbReference type="NCBI Taxonomy" id="7167"/>
    <lineage>
        <taxon>Eukaryota</taxon>
        <taxon>Metazoa</taxon>
        <taxon>Ecdysozoa</taxon>
        <taxon>Arthropoda</taxon>
        <taxon>Hexapoda</taxon>
        <taxon>Insecta</taxon>
        <taxon>Pterygota</taxon>
        <taxon>Neoptera</taxon>
        <taxon>Endopterygota</taxon>
        <taxon>Diptera</taxon>
        <taxon>Nematocera</taxon>
        <taxon>Culicoidea</taxon>
        <taxon>Culicidae</taxon>
        <taxon>Anophelinae</taxon>
        <taxon>Anopheles</taxon>
    </lineage>
</organism>
<dbReference type="Gene3D" id="2.130.10.130">
    <property type="entry name" value="Integrin alpha, N-terminal"/>
    <property type="match status" value="1"/>
</dbReference>
<dbReference type="GO" id="GO:0008305">
    <property type="term" value="C:integrin complex"/>
    <property type="evidence" value="ECO:0007669"/>
    <property type="project" value="TreeGrafter"/>
</dbReference>
<dbReference type="GO" id="GO:0005178">
    <property type="term" value="F:integrin binding"/>
    <property type="evidence" value="ECO:0007669"/>
    <property type="project" value="TreeGrafter"/>
</dbReference>
<proteinExistence type="predicted"/>
<dbReference type="GO" id="GO:0098609">
    <property type="term" value="P:cell-cell adhesion"/>
    <property type="evidence" value="ECO:0007669"/>
    <property type="project" value="TreeGrafter"/>
</dbReference>
<dbReference type="InterPro" id="IPR013519">
    <property type="entry name" value="Int_alpha_beta-p"/>
</dbReference>
<dbReference type="PROSITE" id="PS51470">
    <property type="entry name" value="FG_GAP"/>
    <property type="match status" value="1"/>
</dbReference>
<dbReference type="AlphaFoldDB" id="A0A182FFL9"/>
<dbReference type="PANTHER" id="PTHR23220">
    <property type="entry name" value="INTEGRIN ALPHA"/>
    <property type="match status" value="1"/>
</dbReference>
<dbReference type="GO" id="GO:0033627">
    <property type="term" value="P:cell adhesion mediated by integrin"/>
    <property type="evidence" value="ECO:0007669"/>
    <property type="project" value="TreeGrafter"/>
</dbReference>
<evidence type="ECO:0000313" key="1">
    <source>
        <dbReference type="EnsemblMetazoa" id="AALB005311-PA"/>
    </source>
</evidence>
<dbReference type="InterPro" id="IPR028994">
    <property type="entry name" value="Integrin_alpha_N"/>
</dbReference>
<dbReference type="GO" id="GO:0007229">
    <property type="term" value="P:integrin-mediated signaling pathway"/>
    <property type="evidence" value="ECO:0007669"/>
    <property type="project" value="TreeGrafter"/>
</dbReference>
<dbReference type="GO" id="GO:0007160">
    <property type="term" value="P:cell-matrix adhesion"/>
    <property type="evidence" value="ECO:0007669"/>
    <property type="project" value="TreeGrafter"/>
</dbReference>
<dbReference type="GO" id="GO:0009897">
    <property type="term" value="C:external side of plasma membrane"/>
    <property type="evidence" value="ECO:0007669"/>
    <property type="project" value="TreeGrafter"/>
</dbReference>
<dbReference type="SUPFAM" id="SSF69318">
    <property type="entry name" value="Integrin alpha N-terminal domain"/>
    <property type="match status" value="1"/>
</dbReference>
<dbReference type="STRING" id="7167.A0A182FFL9"/>
<dbReference type="PANTHER" id="PTHR23220:SF83">
    <property type="entry name" value="INTEGRIN ALPHA-PS3-RELATED"/>
    <property type="match status" value="1"/>
</dbReference>
<keyword evidence="2" id="KW-1185">Reference proteome</keyword>
<dbReference type="Proteomes" id="UP000069272">
    <property type="component" value="Chromosome 3L"/>
</dbReference>
<dbReference type="SMART" id="SM00191">
    <property type="entry name" value="Int_alpha"/>
    <property type="match status" value="3"/>
</dbReference>
<evidence type="ECO:0008006" key="3">
    <source>
        <dbReference type="Google" id="ProtNLM"/>
    </source>
</evidence>
<protein>
    <recommendedName>
        <fullName evidence="3">Sema domain-containing protein</fullName>
    </recommendedName>
</protein>
<sequence>MDRFIGSLGRIVILFCAHFADGNQLFREPNYIFRKTAVNSFQQQNRSSYFGYTVNLRVSGVFIGAPRAQSQLESQRNIHEPGAVYKCSYTSTSDCWPFHLDKEGNTHVEKYDGYIRSERKDYRMLGAAMDGLTADGNFFVACAPKAIGELNEQYHLHGVCYVIGDTRTTNVTESPHKIKPFMLNRMQVYKISDRKIRYFYMLGEMGFNVHVTDDGKELIIGAPGVLDWTGTVIRYRQNNDHDRMAWKNVHVVADSHETTVPNPTRLRTLSEFSYFGYAVNSGRFLMNRKILYVASAPRAKTGLGQVLIFDYIEQSSYSEIGIR</sequence>
<dbReference type="EnsemblMetazoa" id="AALB005311-RA">
    <property type="protein sequence ID" value="AALB005311-PA"/>
    <property type="gene ID" value="AALB005311"/>
</dbReference>
<reference evidence="1" key="2">
    <citation type="submission" date="2022-08" db="UniProtKB">
        <authorList>
            <consortium name="EnsemblMetazoa"/>
        </authorList>
    </citation>
    <scope>IDENTIFICATION</scope>
    <source>
        <strain evidence="1">STECLA/ALBI9_A</strain>
    </source>
</reference>
<accession>A0A182FFL9</accession>
<reference evidence="1 2" key="1">
    <citation type="journal article" date="2017" name="G3 (Bethesda)">
        <title>The Physical Genome Mapping of Anopheles albimanus Corrected Scaffold Misassemblies and Identified Interarm Rearrangements in Genus Anopheles.</title>
        <authorList>
            <person name="Artemov G.N."/>
            <person name="Peery A.N."/>
            <person name="Jiang X."/>
            <person name="Tu Z."/>
            <person name="Stegniy V.N."/>
            <person name="Sharakhova M.V."/>
            <person name="Sharakhov I.V."/>
        </authorList>
    </citation>
    <scope>NUCLEOTIDE SEQUENCE [LARGE SCALE GENOMIC DNA]</scope>
    <source>
        <strain evidence="1 2">ALBI9_A</strain>
    </source>
</reference>
<dbReference type="VEuPathDB" id="VectorBase:AALB005311"/>